<reference evidence="1" key="1">
    <citation type="journal article" date="2023" name="Insect Mol. Biol.">
        <title>Genome sequencing provides insights into the evolution of gene families encoding plant cell wall-degrading enzymes in longhorned beetles.</title>
        <authorList>
            <person name="Shin N.R."/>
            <person name="Okamura Y."/>
            <person name="Kirsch R."/>
            <person name="Pauchet Y."/>
        </authorList>
    </citation>
    <scope>NUCLEOTIDE SEQUENCE</scope>
    <source>
        <strain evidence="1">RBIC_L_NR</strain>
    </source>
</reference>
<name>A0AAV8XWW0_9CUCU</name>
<dbReference type="AlphaFoldDB" id="A0AAV8XWW0"/>
<accession>A0AAV8XWW0</accession>
<dbReference type="Proteomes" id="UP001162156">
    <property type="component" value="Unassembled WGS sequence"/>
</dbReference>
<protein>
    <submittedName>
        <fullName evidence="1">Uncharacterized protein</fullName>
    </submittedName>
</protein>
<comment type="caution">
    <text evidence="1">The sequence shown here is derived from an EMBL/GenBank/DDBJ whole genome shotgun (WGS) entry which is preliminary data.</text>
</comment>
<proteinExistence type="predicted"/>
<keyword evidence="2" id="KW-1185">Reference proteome</keyword>
<evidence type="ECO:0000313" key="2">
    <source>
        <dbReference type="Proteomes" id="UP001162156"/>
    </source>
</evidence>
<sequence length="125" mass="14221">MFSFDASHMEDTFLRPCVCSEEDRDEPKSYCYVEGTNLDKSRSDTIDELSENIWFETKPPRLFSKDITPLITARQIHISRIIMSGAGAKALESPDEEPINKKVVVNMTKKKSAVKFLSNTEICLD</sequence>
<evidence type="ECO:0000313" key="1">
    <source>
        <dbReference type="EMBL" id="KAJ8942762.1"/>
    </source>
</evidence>
<organism evidence="1 2">
    <name type="scientific">Rhamnusium bicolor</name>
    <dbReference type="NCBI Taxonomy" id="1586634"/>
    <lineage>
        <taxon>Eukaryota</taxon>
        <taxon>Metazoa</taxon>
        <taxon>Ecdysozoa</taxon>
        <taxon>Arthropoda</taxon>
        <taxon>Hexapoda</taxon>
        <taxon>Insecta</taxon>
        <taxon>Pterygota</taxon>
        <taxon>Neoptera</taxon>
        <taxon>Endopterygota</taxon>
        <taxon>Coleoptera</taxon>
        <taxon>Polyphaga</taxon>
        <taxon>Cucujiformia</taxon>
        <taxon>Chrysomeloidea</taxon>
        <taxon>Cerambycidae</taxon>
        <taxon>Lepturinae</taxon>
        <taxon>Rhagiini</taxon>
        <taxon>Rhamnusium</taxon>
    </lineage>
</organism>
<dbReference type="EMBL" id="JANEYF010002739">
    <property type="protein sequence ID" value="KAJ8942762.1"/>
    <property type="molecule type" value="Genomic_DNA"/>
</dbReference>
<gene>
    <name evidence="1" type="ORF">NQ314_009973</name>
</gene>